<dbReference type="STRING" id="1385519.N801_09715"/>
<proteinExistence type="predicted"/>
<keyword evidence="3" id="KW-1185">Reference proteome</keyword>
<comment type="caution">
    <text evidence="2">The sequence shown here is derived from an EMBL/GenBank/DDBJ whole genome shotgun (WGS) entry which is preliminary data.</text>
</comment>
<reference evidence="2 3" key="1">
    <citation type="submission" date="2013-08" db="EMBL/GenBank/DDBJ databases">
        <title>The genome sequence of Knoellia aerolata.</title>
        <authorList>
            <person name="Zhu W."/>
            <person name="Wang G."/>
        </authorList>
    </citation>
    <scope>NUCLEOTIDE SEQUENCE [LARGE SCALE GENOMIC DNA]</scope>
    <source>
        <strain evidence="2 3">DSM 18566</strain>
    </source>
</reference>
<dbReference type="EMBL" id="AVPL01000025">
    <property type="protein sequence ID" value="KGN41030.1"/>
    <property type="molecule type" value="Genomic_DNA"/>
</dbReference>
<dbReference type="InterPro" id="IPR025139">
    <property type="entry name" value="DUF4062"/>
</dbReference>
<dbReference type="Proteomes" id="UP000030013">
    <property type="component" value="Unassembled WGS sequence"/>
</dbReference>
<dbReference type="AlphaFoldDB" id="A0A0A0JUK8"/>
<evidence type="ECO:0000259" key="1">
    <source>
        <dbReference type="Pfam" id="PF13271"/>
    </source>
</evidence>
<organism evidence="2 3">
    <name type="scientific">Knoellia aerolata DSM 18566</name>
    <dbReference type="NCBI Taxonomy" id="1385519"/>
    <lineage>
        <taxon>Bacteria</taxon>
        <taxon>Bacillati</taxon>
        <taxon>Actinomycetota</taxon>
        <taxon>Actinomycetes</taxon>
        <taxon>Micrococcales</taxon>
        <taxon>Intrasporangiaceae</taxon>
        <taxon>Knoellia</taxon>
    </lineage>
</organism>
<name>A0A0A0JUK8_9MICO</name>
<evidence type="ECO:0000313" key="2">
    <source>
        <dbReference type="EMBL" id="KGN41030.1"/>
    </source>
</evidence>
<accession>A0A0A0JUK8</accession>
<dbReference type="RefSeq" id="WP_035937444.1">
    <property type="nucleotide sequence ID" value="NZ_AVPL01000025.1"/>
</dbReference>
<evidence type="ECO:0000313" key="3">
    <source>
        <dbReference type="Proteomes" id="UP000030013"/>
    </source>
</evidence>
<gene>
    <name evidence="2" type="ORF">N801_09715</name>
</gene>
<dbReference type="eggNOG" id="COG2865">
    <property type="taxonomic scope" value="Bacteria"/>
</dbReference>
<feature type="domain" description="DUF4062" evidence="1">
    <location>
        <begin position="2"/>
        <end position="84"/>
    </location>
</feature>
<protein>
    <recommendedName>
        <fullName evidence="1">DUF4062 domain-containing protein</fullName>
    </recommendedName>
</protein>
<dbReference type="Pfam" id="PF13271">
    <property type="entry name" value="DUF4062"/>
    <property type="match status" value="1"/>
</dbReference>
<sequence length="371" mass="38872">MKVFISSVRQGLEAERDALPGLVKAIGHEPIAFEQFTAQAVPSRQACMDGVDAADVYVLLLGEFYGHTFPETGQSATRDEYERARQRGIPRLVFVKAGVEMEPEQRALADAIGDYGTGSFWATFEGVGELQTQVADALRELSARPGQLDYQSLTDPVQFVWLSDWPDHRAGVREGGVVELHVAPLSPAVVSGRLMRAMPDRLIGALRASGSVPAHAGLDPKVDAGGAAVDVPLGARGSMGTVAPGALRSVRVTPTGQVSVSWSLPSDGMGGMLQLDDLAEACTRALRLAGSVAISDAGRYVVAIGVTGSLLTVVDGSLPSSSRTSTSFGVLGDRPIRVVPDESVPAAAFDNGADEFGRELATALVATFQSG</sequence>